<dbReference type="STRING" id="555875.SAMN04488124_2396"/>
<feature type="region of interest" description="Disordered" evidence="1">
    <location>
        <begin position="13"/>
        <end position="40"/>
    </location>
</feature>
<organism evidence="2 3">
    <name type="scientific">Halogeometricum limi</name>
    <dbReference type="NCBI Taxonomy" id="555875"/>
    <lineage>
        <taxon>Archaea</taxon>
        <taxon>Methanobacteriati</taxon>
        <taxon>Methanobacteriota</taxon>
        <taxon>Stenosarchaea group</taxon>
        <taxon>Halobacteria</taxon>
        <taxon>Halobacteriales</taxon>
        <taxon>Haloferacaceae</taxon>
        <taxon>Halogeometricum</taxon>
    </lineage>
</organism>
<gene>
    <name evidence="2" type="ORF">SAMN04488124_2396</name>
</gene>
<proteinExistence type="predicted"/>
<dbReference type="EMBL" id="FOYS01000003">
    <property type="protein sequence ID" value="SFR55600.1"/>
    <property type="molecule type" value="Genomic_DNA"/>
</dbReference>
<keyword evidence="3" id="KW-1185">Reference proteome</keyword>
<evidence type="ECO:0000313" key="2">
    <source>
        <dbReference type="EMBL" id="SFR55600.1"/>
    </source>
</evidence>
<sequence length="40" mass="4564">MVRVPGVWLLRRATRRADEGTVESDGHEETSESDGHEREI</sequence>
<name>A0A1I6HMU2_9EURY</name>
<dbReference type="Proteomes" id="UP000243250">
    <property type="component" value="Unassembled WGS sequence"/>
</dbReference>
<evidence type="ECO:0000256" key="1">
    <source>
        <dbReference type="SAM" id="MobiDB-lite"/>
    </source>
</evidence>
<accession>A0A1I6HMU2</accession>
<protein>
    <submittedName>
        <fullName evidence="2">Uncharacterized protein</fullName>
    </submittedName>
</protein>
<feature type="compositionally biased region" description="Basic and acidic residues" evidence="1">
    <location>
        <begin position="15"/>
        <end position="40"/>
    </location>
</feature>
<dbReference type="AlphaFoldDB" id="A0A1I6HMU2"/>
<reference evidence="3" key="1">
    <citation type="submission" date="2016-10" db="EMBL/GenBank/DDBJ databases">
        <authorList>
            <person name="Varghese N."/>
            <person name="Submissions S."/>
        </authorList>
    </citation>
    <scope>NUCLEOTIDE SEQUENCE [LARGE SCALE GENOMIC DNA]</scope>
    <source>
        <strain evidence="3">CGMCC 1.8711</strain>
    </source>
</reference>
<evidence type="ECO:0000313" key="3">
    <source>
        <dbReference type="Proteomes" id="UP000243250"/>
    </source>
</evidence>